<sequence>MNNEEVQVVYEELISTYQNLKAEIFVTEILEKSSLDLTDIDIFNSSTFSRSYRRDVIDIKLDTYSRDKDKLQLHLSRNGLYDTLPEGFFHEPVKAKSDISFTELHQKQKKQEKDARSFFSPLENEFFTQRVNIEKNERQLINEFANLKTDFLLKFWNLDPEIPSDYSIKLLQLLPYVHKISGEIELTALSLEKIIEEKVTIKRKYHTLEDAEDEDNDSKNQLGVDLVLELNETVISYPFWEINIGPVDQKNIDKYIIGGATKKFISIFCDYFIPMEIDTTINVTYSNKEETFVLNETNSPRMGLTTMI</sequence>
<organism evidence="1 2">
    <name type="scientific">Aquimarina litoralis</name>
    <dbReference type="NCBI Taxonomy" id="584605"/>
    <lineage>
        <taxon>Bacteria</taxon>
        <taxon>Pseudomonadati</taxon>
        <taxon>Bacteroidota</taxon>
        <taxon>Flavobacteriia</taxon>
        <taxon>Flavobacteriales</taxon>
        <taxon>Flavobacteriaceae</taxon>
        <taxon>Aquimarina</taxon>
    </lineage>
</organism>
<dbReference type="Proteomes" id="UP001501758">
    <property type="component" value="Unassembled WGS sequence"/>
</dbReference>
<dbReference type="EMBL" id="BAAAGE010000002">
    <property type="protein sequence ID" value="GAA0723935.1"/>
    <property type="molecule type" value="Genomic_DNA"/>
</dbReference>
<keyword evidence="2" id="KW-1185">Reference proteome</keyword>
<accession>A0ABN1IYS9</accession>
<reference evidence="1 2" key="1">
    <citation type="journal article" date="2019" name="Int. J. Syst. Evol. Microbiol.">
        <title>The Global Catalogue of Microorganisms (GCM) 10K type strain sequencing project: providing services to taxonomists for standard genome sequencing and annotation.</title>
        <authorList>
            <consortium name="The Broad Institute Genomics Platform"/>
            <consortium name="The Broad Institute Genome Sequencing Center for Infectious Disease"/>
            <person name="Wu L."/>
            <person name="Ma J."/>
        </authorList>
    </citation>
    <scope>NUCLEOTIDE SEQUENCE [LARGE SCALE GENOMIC DNA]</scope>
    <source>
        <strain evidence="1 2">JCM 15974</strain>
    </source>
</reference>
<dbReference type="RefSeq" id="WP_343912909.1">
    <property type="nucleotide sequence ID" value="NZ_BAAAGE010000002.1"/>
</dbReference>
<name>A0ABN1IYS9_9FLAO</name>
<evidence type="ECO:0000313" key="2">
    <source>
        <dbReference type="Proteomes" id="UP001501758"/>
    </source>
</evidence>
<comment type="caution">
    <text evidence="1">The sequence shown here is derived from an EMBL/GenBank/DDBJ whole genome shotgun (WGS) entry which is preliminary data.</text>
</comment>
<proteinExistence type="predicted"/>
<protein>
    <recommendedName>
        <fullName evidence="3">Type VI secretion, VasB, ImpH, VC_A0111</fullName>
    </recommendedName>
</protein>
<evidence type="ECO:0000313" key="1">
    <source>
        <dbReference type="EMBL" id="GAA0723935.1"/>
    </source>
</evidence>
<evidence type="ECO:0008006" key="3">
    <source>
        <dbReference type="Google" id="ProtNLM"/>
    </source>
</evidence>
<gene>
    <name evidence="1" type="ORF">GCM10009430_27930</name>
</gene>